<dbReference type="OMA" id="ATNDEMF"/>
<dbReference type="PANTHER" id="PTHR35069:SF1">
    <property type="entry name" value="CILIA- AND FLAGELLA-ASSOCIATED PROTEIN 95"/>
    <property type="match status" value="1"/>
</dbReference>
<dbReference type="HOGENOM" id="CLU_1099520_0_0_1"/>
<dbReference type="OrthoDB" id="309575at2759"/>
<dbReference type="EnsemblMetazoa" id="HelroT161724">
    <property type="protein sequence ID" value="HelroP161724"/>
    <property type="gene ID" value="HelroG161724"/>
</dbReference>
<dbReference type="STRING" id="6412.T1ERU2"/>
<organism evidence="2 3">
    <name type="scientific">Helobdella robusta</name>
    <name type="common">Californian leech</name>
    <dbReference type="NCBI Taxonomy" id="6412"/>
    <lineage>
        <taxon>Eukaryota</taxon>
        <taxon>Metazoa</taxon>
        <taxon>Spiralia</taxon>
        <taxon>Lophotrochozoa</taxon>
        <taxon>Annelida</taxon>
        <taxon>Clitellata</taxon>
        <taxon>Hirudinea</taxon>
        <taxon>Rhynchobdellida</taxon>
        <taxon>Glossiphoniidae</taxon>
        <taxon>Helobdella</taxon>
    </lineage>
</organism>
<gene>
    <name evidence="2" type="primary">20199292</name>
    <name evidence="1" type="ORF">HELRODRAFT_161724</name>
</gene>
<reference evidence="2" key="3">
    <citation type="submission" date="2015-06" db="UniProtKB">
        <authorList>
            <consortium name="EnsemblMetazoa"/>
        </authorList>
    </citation>
    <scope>IDENTIFICATION</scope>
</reference>
<dbReference type="EMBL" id="KB096742">
    <property type="protein sequence ID" value="ESO02453.1"/>
    <property type="molecule type" value="Genomic_DNA"/>
</dbReference>
<proteinExistence type="predicted"/>
<dbReference type="Pfam" id="PF15139">
    <property type="entry name" value="CFAP95"/>
    <property type="match status" value="1"/>
</dbReference>
<accession>T1ERU2</accession>
<reference evidence="3" key="1">
    <citation type="submission" date="2012-12" db="EMBL/GenBank/DDBJ databases">
        <authorList>
            <person name="Hellsten U."/>
            <person name="Grimwood J."/>
            <person name="Chapman J.A."/>
            <person name="Shapiro H."/>
            <person name="Aerts A."/>
            <person name="Otillar R.P."/>
            <person name="Terry A.Y."/>
            <person name="Boore J.L."/>
            <person name="Simakov O."/>
            <person name="Marletaz F."/>
            <person name="Cho S.-J."/>
            <person name="Edsinger-Gonzales E."/>
            <person name="Havlak P."/>
            <person name="Kuo D.-H."/>
            <person name="Larsson T."/>
            <person name="Lv J."/>
            <person name="Arendt D."/>
            <person name="Savage R."/>
            <person name="Osoegawa K."/>
            <person name="de Jong P."/>
            <person name="Lindberg D.R."/>
            <person name="Seaver E.C."/>
            <person name="Weisblat D.A."/>
            <person name="Putnam N.H."/>
            <person name="Grigoriev I.V."/>
            <person name="Rokhsar D.S."/>
        </authorList>
    </citation>
    <scope>NUCLEOTIDE SEQUENCE</scope>
</reference>
<protein>
    <submittedName>
        <fullName evidence="1 2">Uncharacterized protein</fullName>
    </submittedName>
</protein>
<evidence type="ECO:0000313" key="3">
    <source>
        <dbReference type="Proteomes" id="UP000015101"/>
    </source>
</evidence>
<name>T1ERU2_HELRO</name>
<keyword evidence="3" id="KW-1185">Reference proteome</keyword>
<dbReference type="RefSeq" id="XP_009019861.1">
    <property type="nucleotide sequence ID" value="XM_009021613.1"/>
</dbReference>
<evidence type="ECO:0000313" key="1">
    <source>
        <dbReference type="EMBL" id="ESO02453.1"/>
    </source>
</evidence>
<dbReference type="GeneID" id="20199292"/>
<dbReference type="InterPro" id="IPR027905">
    <property type="entry name" value="CFAP95"/>
</dbReference>
<reference evidence="1 3" key="2">
    <citation type="journal article" date="2013" name="Nature">
        <title>Insights into bilaterian evolution from three spiralian genomes.</title>
        <authorList>
            <person name="Simakov O."/>
            <person name="Marletaz F."/>
            <person name="Cho S.J."/>
            <person name="Edsinger-Gonzales E."/>
            <person name="Havlak P."/>
            <person name="Hellsten U."/>
            <person name="Kuo D.H."/>
            <person name="Larsson T."/>
            <person name="Lv J."/>
            <person name="Arendt D."/>
            <person name="Savage R."/>
            <person name="Osoegawa K."/>
            <person name="de Jong P."/>
            <person name="Grimwood J."/>
            <person name="Chapman J.A."/>
            <person name="Shapiro H."/>
            <person name="Aerts A."/>
            <person name="Otillar R.P."/>
            <person name="Terry A.Y."/>
            <person name="Boore J.L."/>
            <person name="Grigoriev I.V."/>
            <person name="Lindberg D.R."/>
            <person name="Seaver E.C."/>
            <person name="Weisblat D.A."/>
            <person name="Putnam N.H."/>
            <person name="Rokhsar D.S."/>
        </authorList>
    </citation>
    <scope>NUCLEOTIDE SEQUENCE</scope>
</reference>
<dbReference type="PANTHER" id="PTHR35069">
    <property type="entry name" value="PROTEIN C9ORF135"/>
    <property type="match status" value="1"/>
</dbReference>
<dbReference type="AlphaFoldDB" id="T1ERU2"/>
<dbReference type="EMBL" id="AMQM01000889">
    <property type="status" value="NOT_ANNOTATED_CDS"/>
    <property type="molecule type" value="Genomic_DNA"/>
</dbReference>
<evidence type="ECO:0000313" key="2">
    <source>
        <dbReference type="EnsemblMetazoa" id="HelroP161724"/>
    </source>
</evidence>
<dbReference type="InParanoid" id="T1ERU2"/>
<dbReference type="CTD" id="20199292"/>
<dbReference type="GO" id="GO:0005886">
    <property type="term" value="C:plasma membrane"/>
    <property type="evidence" value="ECO:0000318"/>
    <property type="project" value="GO_Central"/>
</dbReference>
<dbReference type="Proteomes" id="UP000015101">
    <property type="component" value="Unassembled WGS sequence"/>
</dbReference>
<dbReference type="KEGG" id="hro:HELRODRAFT_161724"/>
<sequence>MGRFMNEVEVGRVRECLTDPEKRMAASRPVNCRTEKGSMTLRSTDHVYREGVYVHGWYPESYPKDHDFKWDCPRSLFRSTYQRFAEKDKPTPPSHYTATNDEMFRLKAQPLPACSHRNMLIPEESLCIMIDRELEVAKESNSCKNILPKHLKDPLKFYDLTTNVDTYRLQLPLIETKNEKQRKYEESQKEDLERTKFLSLCNRKPVSQFTDLDGRKRDGVNVWMDDSGVYFNTAYRMKNPVYYKFVSPYTERV</sequence>